<organism evidence="3 4">
    <name type="scientific">Thioclava kandeliae</name>
    <dbReference type="NCBI Taxonomy" id="3070818"/>
    <lineage>
        <taxon>Bacteria</taxon>
        <taxon>Pseudomonadati</taxon>
        <taxon>Pseudomonadota</taxon>
        <taxon>Alphaproteobacteria</taxon>
        <taxon>Rhodobacterales</taxon>
        <taxon>Paracoccaceae</taxon>
        <taxon>Thioclava</taxon>
    </lineage>
</organism>
<accession>A0ABV1SBF6</accession>
<keyword evidence="4" id="KW-1185">Reference proteome</keyword>
<comment type="caution">
    <text evidence="3">The sequence shown here is derived from an EMBL/GenBank/DDBJ whole genome shotgun (WGS) entry which is preliminary data.</text>
</comment>
<evidence type="ECO:0000256" key="1">
    <source>
        <dbReference type="SAM" id="Coils"/>
    </source>
</evidence>
<gene>
    <name evidence="3" type="ORF">VSX56_00520</name>
</gene>
<dbReference type="RefSeq" id="WP_339112465.1">
    <property type="nucleotide sequence ID" value="NZ_JAYWLC010000001.1"/>
</dbReference>
<name>A0ABV1SBF6_9RHOB</name>
<keyword evidence="2" id="KW-0472">Membrane</keyword>
<keyword evidence="2" id="KW-0812">Transmembrane</keyword>
<dbReference type="EMBL" id="JAYWLC010000001">
    <property type="protein sequence ID" value="MER5170243.1"/>
    <property type="molecule type" value="Genomic_DNA"/>
</dbReference>
<feature type="transmembrane region" description="Helical" evidence="2">
    <location>
        <begin position="52"/>
        <end position="72"/>
    </location>
</feature>
<dbReference type="Proteomes" id="UP001438953">
    <property type="component" value="Unassembled WGS sequence"/>
</dbReference>
<evidence type="ECO:0008006" key="5">
    <source>
        <dbReference type="Google" id="ProtNLM"/>
    </source>
</evidence>
<evidence type="ECO:0000313" key="3">
    <source>
        <dbReference type="EMBL" id="MER5170243.1"/>
    </source>
</evidence>
<feature type="coiled-coil region" evidence="1">
    <location>
        <begin position="24"/>
        <end position="51"/>
    </location>
</feature>
<proteinExistence type="predicted"/>
<keyword evidence="1" id="KW-0175">Coiled coil</keyword>
<protein>
    <recommendedName>
        <fullName evidence="5">Gene transfer agent protein</fullName>
    </recommendedName>
</protein>
<evidence type="ECO:0000313" key="4">
    <source>
        <dbReference type="Proteomes" id="UP001438953"/>
    </source>
</evidence>
<sequence length="77" mass="8999">MPTGGSRYLKEPFDLHEERFNATEKIMELQFDQVERRLQRIEAMIEGLERRLWMAVYGVVAVVLSQAVYGLLDMVPQ</sequence>
<keyword evidence="2" id="KW-1133">Transmembrane helix</keyword>
<reference evidence="3 4" key="1">
    <citation type="submission" date="2024-06" db="EMBL/GenBank/DDBJ databases">
        <title>Thioclava kandeliae sp. nov. from a rhizosphere soil sample of Kandelia candel in a mangrove.</title>
        <authorList>
            <person name="Mu T."/>
        </authorList>
    </citation>
    <scope>NUCLEOTIDE SEQUENCE [LARGE SCALE GENOMIC DNA]</scope>
    <source>
        <strain evidence="3 4">CPCC 100088</strain>
    </source>
</reference>
<evidence type="ECO:0000256" key="2">
    <source>
        <dbReference type="SAM" id="Phobius"/>
    </source>
</evidence>